<dbReference type="EMBL" id="JBHTOQ010000020">
    <property type="protein sequence ID" value="MFD1481460.1"/>
    <property type="molecule type" value="Genomic_DNA"/>
</dbReference>
<accession>A0ABW4DUZ6</accession>
<dbReference type="RefSeq" id="WP_131577678.1">
    <property type="nucleotide sequence ID" value="NZ_CBCSAJ010000131.1"/>
</dbReference>
<evidence type="ECO:0000313" key="2">
    <source>
        <dbReference type="Proteomes" id="UP001597302"/>
    </source>
</evidence>
<reference evidence="2" key="1">
    <citation type="journal article" date="2019" name="Int. J. Syst. Evol. Microbiol.">
        <title>The Global Catalogue of Microorganisms (GCM) 10K type strain sequencing project: providing services to taxonomists for standard genome sequencing and annotation.</title>
        <authorList>
            <consortium name="The Broad Institute Genomics Platform"/>
            <consortium name="The Broad Institute Genome Sequencing Center for Infectious Disease"/>
            <person name="Wu L."/>
            <person name="Ma J."/>
        </authorList>
    </citation>
    <scope>NUCLEOTIDE SEQUENCE [LARGE SCALE GENOMIC DNA]</scope>
    <source>
        <strain evidence="2">CCM 8875</strain>
    </source>
</reference>
<organism evidence="1 2">
    <name type="scientific">Paracoccus nototheniae</name>
    <dbReference type="NCBI Taxonomy" id="2489002"/>
    <lineage>
        <taxon>Bacteria</taxon>
        <taxon>Pseudomonadati</taxon>
        <taxon>Pseudomonadota</taxon>
        <taxon>Alphaproteobacteria</taxon>
        <taxon>Rhodobacterales</taxon>
        <taxon>Paracoccaceae</taxon>
        <taxon>Paracoccus</taxon>
    </lineage>
</organism>
<keyword evidence="2" id="KW-1185">Reference proteome</keyword>
<protein>
    <submittedName>
        <fullName evidence="1">Uncharacterized protein</fullName>
    </submittedName>
</protein>
<proteinExistence type="predicted"/>
<comment type="caution">
    <text evidence="1">The sequence shown here is derived from an EMBL/GenBank/DDBJ whole genome shotgun (WGS) entry which is preliminary data.</text>
</comment>
<dbReference type="Proteomes" id="UP001597302">
    <property type="component" value="Unassembled WGS sequence"/>
</dbReference>
<gene>
    <name evidence="1" type="ORF">ACFQ5P_09135</name>
</gene>
<sequence>MSVRNIWPSRQVRRLVIDFHPDDEGDGVTLYVWSNDNRDSGYFVDCHGRDEVEAIIADLEAMTG</sequence>
<evidence type="ECO:0000313" key="1">
    <source>
        <dbReference type="EMBL" id="MFD1481460.1"/>
    </source>
</evidence>
<name>A0ABW4DUZ6_9RHOB</name>